<dbReference type="Pfam" id="PF15615">
    <property type="entry name" value="TerB_C"/>
    <property type="match status" value="1"/>
</dbReference>
<feature type="compositionally biased region" description="Basic and acidic residues" evidence="1">
    <location>
        <begin position="907"/>
        <end position="924"/>
    </location>
</feature>
<gene>
    <name evidence="3" type="ORF">SAMN04487865_101525</name>
</gene>
<dbReference type="InterPro" id="IPR028932">
    <property type="entry name" value="TerB-C"/>
</dbReference>
<accession>A0A662ZAS8</accession>
<protein>
    <submittedName>
        <fullName evidence="3">TerB-C domain-containing protein</fullName>
    </submittedName>
</protein>
<evidence type="ECO:0000313" key="4">
    <source>
        <dbReference type="Proteomes" id="UP000243374"/>
    </source>
</evidence>
<evidence type="ECO:0000256" key="1">
    <source>
        <dbReference type="SAM" id="MobiDB-lite"/>
    </source>
</evidence>
<feature type="region of interest" description="Disordered" evidence="1">
    <location>
        <begin position="907"/>
        <end position="926"/>
    </location>
</feature>
<feature type="domain" description="TerB-C" evidence="2">
    <location>
        <begin position="946"/>
        <end position="1073"/>
    </location>
</feature>
<sequence length="1074" mass="124509">MKKDAAYYKQRIGDLPSDLLETIRDLYTEASSHRFICMSLSELCSTLKLEYNHTEFDKSAQQIYIDINSYLERINLKLVPCSVPVDLSFYDKIFITTKPDLNNDEDCAAVKALVAAKKTPTVKDLKHINMMNVKLSNYNIMLRVFEGLFVVSSAKLDPHQRVALNNIISKMELPKEGLAYIRTCYTYSSEYRNRHCDYKNAAFCFKPLDKDNQLKVSQYLAAISAASTYKEPFNLDYPYINDLENAYRQLVANRPEKNDLQIKQLKRINSEFVREEITAGFVERMFLDLKNNCYNYINSFVAHDSEKVSLCSLITEGSPVLKNELVKNLYNYISSHVTPHIEKLIPQKEFLCLQEISLSEHRAANFIYTTADKQTSIVFPNIYYTQDKILEPYKCENFGEFLSFITNSTGRSQKNSRINSEEKTVIQILLFNFYIRLILKPLFISYNSKDLEDAIDKLNEEYQSTQIIELLFLRGLYFALFEATDRAVDKIRDKSSILIALFYYPELAKLSLFSLLCSKGKDSIADLYSENRELFELYVYHLATGRTNDNKYKWLHDLKGTTDYFVKVIIGKIRPFISEDFLNRIFNGLSLDEIRSSVARYSEQEKDFNNYLIFDESLRQMNTHAHKNLQTLIHHPVFANLMAPICGDNSINIITGFEKQPDDSILDEIRQEFSVADNIIRYLSTVKIQSDHTLARLITGELGRIEAQSIKRNLNEVIFNKYSQLCDIFKIEYSFLATECIEDHLPKLGLMVVPIDMSLPKEARAKLKQHKIITTSLPADEMTEDFMDKLCAAQMAFIIFNYVVPVNTVEIRLSRYMELTPKQNVFAIKFFNTLRLLMHGTKPFEKNYYSNLYAEQKNNPNFKLCINYLKKIVMDEIRTSPLKNYLSEKFSLIFALMNVKSSVKEIKSDNEENTDKKHTVHKEMQSSLYRSSEHSFFKANTFDTKNLDSSLIDSKLRESAQIQDVINQIRIDEGTLEAEVQTITKDPKTEISDETDNERNYSSENARKLIEAIKSLETDVIDINEFKGLCMSLKFMSSDAAIEEINDWSYEVFDEPLLDYAPEENCIYISTDLL</sequence>
<proteinExistence type="predicted"/>
<organism evidence="3 4">
    <name type="scientific">Succinivibrio dextrinosolvens</name>
    <dbReference type="NCBI Taxonomy" id="83771"/>
    <lineage>
        <taxon>Bacteria</taxon>
        <taxon>Pseudomonadati</taxon>
        <taxon>Pseudomonadota</taxon>
        <taxon>Gammaproteobacteria</taxon>
        <taxon>Aeromonadales</taxon>
        <taxon>Succinivibrionaceae</taxon>
        <taxon>Succinivibrio</taxon>
    </lineage>
</organism>
<evidence type="ECO:0000313" key="3">
    <source>
        <dbReference type="EMBL" id="SFK02236.1"/>
    </source>
</evidence>
<dbReference type="OrthoDB" id="227636at2"/>
<evidence type="ECO:0000259" key="2">
    <source>
        <dbReference type="Pfam" id="PF15615"/>
    </source>
</evidence>
<dbReference type="EMBL" id="FOSF01000015">
    <property type="protein sequence ID" value="SFK02236.1"/>
    <property type="molecule type" value="Genomic_DNA"/>
</dbReference>
<reference evidence="3 4" key="1">
    <citation type="submission" date="2016-10" db="EMBL/GenBank/DDBJ databases">
        <authorList>
            <person name="Varghese N."/>
            <person name="Submissions S."/>
        </authorList>
    </citation>
    <scope>NUCLEOTIDE SEQUENCE [LARGE SCALE GENOMIC DNA]</scope>
    <source>
        <strain evidence="3 4">22B</strain>
    </source>
</reference>
<dbReference type="Proteomes" id="UP000243374">
    <property type="component" value="Unassembled WGS sequence"/>
</dbReference>
<dbReference type="AlphaFoldDB" id="A0A662ZAS8"/>
<dbReference type="RefSeq" id="WP_074840221.1">
    <property type="nucleotide sequence ID" value="NZ_CP047056.1"/>
</dbReference>
<keyword evidence="4" id="KW-1185">Reference proteome</keyword>
<name>A0A662ZAS8_9GAMM</name>